<dbReference type="PANTHER" id="PTHR42852:SF1">
    <property type="entry name" value="THIOREDOXIN-LIKE PROTEIN YNEN"/>
    <property type="match status" value="1"/>
</dbReference>
<evidence type="ECO:0000256" key="2">
    <source>
        <dbReference type="ARBA" id="ARBA00022748"/>
    </source>
</evidence>
<keyword evidence="6" id="KW-1185">Reference proteome</keyword>
<sequence length="222" mass="25208">MGKKLLSLSITIFLLSVIIYTIYTNLKESTNKSVEVREEDLLQEFVDIPMDDTTITYQMIEEPVVHDHEEHAHGEGNLPSEVRTLNSEAPDFKLQTLTGETVKLSNFKGKKVFINFWATWCPPCVDEMPEIENFYKHHSEKNNVVVLSINSTDLETNKASIEKFVQDFHLTFPVLLDEEGAASYAYQVLTIPTSIIINEEGNLVEQIIGPVTEEMLIDKLSS</sequence>
<dbReference type="InterPro" id="IPR013766">
    <property type="entry name" value="Thioredoxin_domain"/>
</dbReference>
<dbReference type="PROSITE" id="PS51352">
    <property type="entry name" value="THIOREDOXIN_2"/>
    <property type="match status" value="1"/>
</dbReference>
<comment type="subcellular location">
    <subcellularLocation>
        <location evidence="1">Cell envelope</location>
    </subcellularLocation>
</comment>
<feature type="domain" description="Thioredoxin" evidence="4">
    <location>
        <begin position="83"/>
        <end position="222"/>
    </location>
</feature>
<dbReference type="PROSITE" id="PS00194">
    <property type="entry name" value="THIOREDOXIN_1"/>
    <property type="match status" value="1"/>
</dbReference>
<comment type="caution">
    <text evidence="5">The sequence shown here is derived from an EMBL/GenBank/DDBJ whole genome shotgun (WGS) entry which is preliminary data.</text>
</comment>
<keyword evidence="3" id="KW-1133">Transmembrane helix</keyword>
<evidence type="ECO:0000313" key="5">
    <source>
        <dbReference type="EMBL" id="RUL55067.1"/>
    </source>
</evidence>
<dbReference type="InterPro" id="IPR050553">
    <property type="entry name" value="Thioredoxin_ResA/DsbE_sf"/>
</dbReference>
<dbReference type="InterPro" id="IPR036249">
    <property type="entry name" value="Thioredoxin-like_sf"/>
</dbReference>
<evidence type="ECO:0000256" key="1">
    <source>
        <dbReference type="ARBA" id="ARBA00004196"/>
    </source>
</evidence>
<dbReference type="GO" id="GO:0016491">
    <property type="term" value="F:oxidoreductase activity"/>
    <property type="evidence" value="ECO:0007669"/>
    <property type="project" value="InterPro"/>
</dbReference>
<keyword evidence="3" id="KW-0812">Transmembrane</keyword>
<feature type="transmembrane region" description="Helical" evidence="3">
    <location>
        <begin position="6"/>
        <end position="23"/>
    </location>
</feature>
<dbReference type="Pfam" id="PF08534">
    <property type="entry name" value="Redoxin"/>
    <property type="match status" value="1"/>
</dbReference>
<dbReference type="EMBL" id="RYYR01000005">
    <property type="protein sequence ID" value="RUL55067.1"/>
    <property type="molecule type" value="Genomic_DNA"/>
</dbReference>
<dbReference type="InterPro" id="IPR017937">
    <property type="entry name" value="Thioredoxin_CS"/>
</dbReference>
<evidence type="ECO:0000259" key="4">
    <source>
        <dbReference type="PROSITE" id="PS51352"/>
    </source>
</evidence>
<dbReference type="PANTHER" id="PTHR42852">
    <property type="entry name" value="THIOL:DISULFIDE INTERCHANGE PROTEIN DSBE"/>
    <property type="match status" value="1"/>
</dbReference>
<protein>
    <submittedName>
        <fullName evidence="5">TlpA family protein disulfide reductase</fullName>
    </submittedName>
</protein>
<organism evidence="5 6">
    <name type="scientific">Lysinibacillus antri</name>
    <dbReference type="NCBI Taxonomy" id="2498145"/>
    <lineage>
        <taxon>Bacteria</taxon>
        <taxon>Bacillati</taxon>
        <taxon>Bacillota</taxon>
        <taxon>Bacilli</taxon>
        <taxon>Bacillales</taxon>
        <taxon>Bacillaceae</taxon>
        <taxon>Lysinibacillus</taxon>
    </lineage>
</organism>
<dbReference type="Gene3D" id="3.40.30.10">
    <property type="entry name" value="Glutaredoxin"/>
    <property type="match status" value="1"/>
</dbReference>
<evidence type="ECO:0000313" key="6">
    <source>
        <dbReference type="Proteomes" id="UP000287910"/>
    </source>
</evidence>
<dbReference type="SUPFAM" id="SSF52833">
    <property type="entry name" value="Thioredoxin-like"/>
    <property type="match status" value="1"/>
</dbReference>
<dbReference type="AlphaFoldDB" id="A0A432LE16"/>
<keyword evidence="2" id="KW-0201">Cytochrome c-type biogenesis</keyword>
<dbReference type="Proteomes" id="UP000287910">
    <property type="component" value="Unassembled WGS sequence"/>
</dbReference>
<dbReference type="GO" id="GO:0017004">
    <property type="term" value="P:cytochrome complex assembly"/>
    <property type="evidence" value="ECO:0007669"/>
    <property type="project" value="UniProtKB-KW"/>
</dbReference>
<proteinExistence type="predicted"/>
<evidence type="ECO:0000256" key="3">
    <source>
        <dbReference type="SAM" id="Phobius"/>
    </source>
</evidence>
<reference evidence="5 6" key="1">
    <citation type="submission" date="2018-12" db="EMBL/GenBank/DDBJ databases">
        <title>Lysinibacillus antri sp. nov., isolated from a cave soil.</title>
        <authorList>
            <person name="Narsing Rao M.P."/>
            <person name="Zhang H."/>
            <person name="Dong Z.-Y."/>
            <person name="Niu X.-K."/>
            <person name="Zhang K."/>
            <person name="Fang B.-Z."/>
            <person name="Kang Y.-Q."/>
            <person name="Xiao M."/>
            <person name="Li W.-J."/>
        </authorList>
    </citation>
    <scope>NUCLEOTIDE SEQUENCE [LARGE SCALE GENOMIC DNA]</scope>
    <source>
        <strain evidence="5 6">SYSU K30002</strain>
    </source>
</reference>
<dbReference type="GO" id="GO:0030313">
    <property type="term" value="C:cell envelope"/>
    <property type="evidence" value="ECO:0007669"/>
    <property type="project" value="UniProtKB-SubCell"/>
</dbReference>
<dbReference type="CDD" id="cd02966">
    <property type="entry name" value="TlpA_like_family"/>
    <property type="match status" value="1"/>
</dbReference>
<accession>A0A432LE16</accession>
<name>A0A432LE16_9BACI</name>
<gene>
    <name evidence="5" type="ORF">EK386_04900</name>
</gene>
<keyword evidence="3" id="KW-0472">Membrane</keyword>
<dbReference type="RefSeq" id="WP_126657917.1">
    <property type="nucleotide sequence ID" value="NZ_RYYR01000005.1"/>
</dbReference>
<dbReference type="InterPro" id="IPR013740">
    <property type="entry name" value="Redoxin"/>
</dbReference>